<reference evidence="1" key="1">
    <citation type="submission" date="2018-05" db="EMBL/GenBank/DDBJ databases">
        <authorList>
            <person name="Lanie J.A."/>
            <person name="Ng W.-L."/>
            <person name="Kazmierczak K.M."/>
            <person name="Andrzejewski T.M."/>
            <person name="Davidsen T.M."/>
            <person name="Wayne K.J."/>
            <person name="Tettelin H."/>
            <person name="Glass J.I."/>
            <person name="Rusch D."/>
            <person name="Podicherti R."/>
            <person name="Tsui H.-C.T."/>
            <person name="Winkler M.E."/>
        </authorList>
    </citation>
    <scope>NUCLEOTIDE SEQUENCE</scope>
</reference>
<evidence type="ECO:0000313" key="1">
    <source>
        <dbReference type="EMBL" id="SVE21864.1"/>
    </source>
</evidence>
<dbReference type="AlphaFoldDB" id="A0A383BPM0"/>
<dbReference type="EMBL" id="UINC01202184">
    <property type="protein sequence ID" value="SVE21864.1"/>
    <property type="molecule type" value="Genomic_DNA"/>
</dbReference>
<gene>
    <name evidence="1" type="ORF">METZ01_LOCUS474718</name>
</gene>
<organism evidence="1">
    <name type="scientific">marine metagenome</name>
    <dbReference type="NCBI Taxonomy" id="408172"/>
    <lineage>
        <taxon>unclassified sequences</taxon>
        <taxon>metagenomes</taxon>
        <taxon>ecological metagenomes</taxon>
    </lineage>
</organism>
<sequence>MANKKSNEAGNKEYRIAAVSLDEGSIIRWNPEVDRERKVAIYDLLEANYFSPVTKLPGPYDLLLQIEDNRLVFHIKSIYQKGKQTRVLLPMSGLR</sequence>
<proteinExistence type="predicted"/>
<feature type="non-terminal residue" evidence="1">
    <location>
        <position position="95"/>
    </location>
</feature>
<accession>A0A383BPM0</accession>
<dbReference type="Pfam" id="PF06793">
    <property type="entry name" value="UPF0262"/>
    <property type="match status" value="1"/>
</dbReference>
<dbReference type="InterPro" id="IPR008321">
    <property type="entry name" value="UCP032146"/>
</dbReference>
<name>A0A383BPM0_9ZZZZ</name>
<protein>
    <submittedName>
        <fullName evidence="1">Uncharacterized protein</fullName>
    </submittedName>
</protein>